<dbReference type="Pfam" id="PF13193">
    <property type="entry name" value="AMP-binding_C"/>
    <property type="match status" value="1"/>
</dbReference>
<comment type="caution">
    <text evidence="5">The sequence shown here is derived from an EMBL/GenBank/DDBJ whole genome shotgun (WGS) entry which is preliminary data.</text>
</comment>
<dbReference type="InterPro" id="IPR020845">
    <property type="entry name" value="AMP-binding_CS"/>
</dbReference>
<organism evidence="5 6">
    <name type="scientific">Sutcliffiella horikoshii</name>
    <dbReference type="NCBI Taxonomy" id="79883"/>
    <lineage>
        <taxon>Bacteria</taxon>
        <taxon>Bacillati</taxon>
        <taxon>Bacillota</taxon>
        <taxon>Bacilli</taxon>
        <taxon>Bacillales</taxon>
        <taxon>Bacillaceae</taxon>
        <taxon>Sutcliffiella</taxon>
    </lineage>
</organism>
<dbReference type="OrthoDB" id="9757771at2"/>
<dbReference type="GO" id="GO:0006631">
    <property type="term" value="P:fatty acid metabolic process"/>
    <property type="evidence" value="ECO:0007669"/>
    <property type="project" value="TreeGrafter"/>
</dbReference>
<dbReference type="InterPro" id="IPR025110">
    <property type="entry name" value="AMP-bd_C"/>
</dbReference>
<dbReference type="EMBL" id="VTEV01000007">
    <property type="protein sequence ID" value="TYS65639.1"/>
    <property type="molecule type" value="Genomic_DNA"/>
</dbReference>
<gene>
    <name evidence="5" type="ORF">FZC76_17250</name>
</gene>
<feature type="domain" description="AMP-binding enzyme C-terminal" evidence="4">
    <location>
        <begin position="405"/>
        <end position="478"/>
    </location>
</feature>
<dbReference type="Gene3D" id="3.30.300.30">
    <property type="match status" value="1"/>
</dbReference>
<accession>A0A5D4SRL5</accession>
<comment type="similarity">
    <text evidence="1">Belongs to the ATP-dependent AMP-binding enzyme family.</text>
</comment>
<dbReference type="PANTHER" id="PTHR43201">
    <property type="entry name" value="ACYL-COA SYNTHETASE"/>
    <property type="match status" value="1"/>
</dbReference>
<sequence length="502" mass="56499">MEVEMNGSWLQKRSQHSPYKIAVIDGETGERWSYKQLYDRSRDMAGRLLSAGIEPGDRVALLSPNHIVYFDLLFACGNIGAIFVPLNWRLAENEWNYIIRDCQAKCVIVHDDYLEESNQLECQVFSLDELATKEMQKNGSHPTRFHDAAAIIYTGGTTGHPKGVILTKENITCNAINTIVSWGLHGEDTTLTCLPMFHTGGLNALSTPLLMAGGTVVLMRSFEAEKAIKLLDLYKCTIALMVPTMYSILIEHPHFHGTDFPTMKTFLSGGAPCPLEIYEAFYQKGKLFKEGYGLTEAGPNNFYIDPHEAYGKKGSVGKAMLFNEVKLMVNDSLEAMEDEVGEIYIRGSHVFSEYWGKEEETKKAKRDGWLKTGDLGRRDEDGYFYIVGRTKDMIISGGENIYPLEVEQILCQHEAVKEACVIGVPHPIWGEAVIAIVSNKRQTSEKELLTFCKTRIGVYKIPKKIVFVPEIPKTAVGKLDKKNLQDSFKKLYTTNQNKEEHV</sequence>
<dbReference type="SUPFAM" id="SSF56801">
    <property type="entry name" value="Acetyl-CoA synthetase-like"/>
    <property type="match status" value="1"/>
</dbReference>
<proteinExistence type="inferred from homology"/>
<name>A0A5D4SRL5_9BACI</name>
<dbReference type="CDD" id="cd17631">
    <property type="entry name" value="FACL_FadD13-like"/>
    <property type="match status" value="1"/>
</dbReference>
<reference evidence="5 6" key="1">
    <citation type="submission" date="2019-08" db="EMBL/GenBank/DDBJ databases">
        <title>Bacillus genomes from the desert of Cuatro Cienegas, Coahuila.</title>
        <authorList>
            <person name="Olmedo-Alvarez G."/>
        </authorList>
    </citation>
    <scope>NUCLEOTIDE SEQUENCE [LARGE SCALE GENOMIC DNA]</scope>
    <source>
        <strain evidence="5 6">CH28_1T</strain>
    </source>
</reference>
<dbReference type="AlphaFoldDB" id="A0A5D4SRL5"/>
<evidence type="ECO:0000256" key="1">
    <source>
        <dbReference type="ARBA" id="ARBA00006432"/>
    </source>
</evidence>
<dbReference type="Proteomes" id="UP000322524">
    <property type="component" value="Unassembled WGS sequence"/>
</dbReference>
<dbReference type="InterPro" id="IPR000873">
    <property type="entry name" value="AMP-dep_synth/lig_dom"/>
</dbReference>
<dbReference type="GO" id="GO:0031956">
    <property type="term" value="F:medium-chain fatty acid-CoA ligase activity"/>
    <property type="evidence" value="ECO:0007669"/>
    <property type="project" value="TreeGrafter"/>
</dbReference>
<dbReference type="InterPro" id="IPR045851">
    <property type="entry name" value="AMP-bd_C_sf"/>
</dbReference>
<evidence type="ECO:0000313" key="5">
    <source>
        <dbReference type="EMBL" id="TYS65639.1"/>
    </source>
</evidence>
<protein>
    <submittedName>
        <fullName evidence="5">Long-chain fatty acid--CoA ligase</fullName>
    </submittedName>
</protein>
<feature type="domain" description="AMP-dependent synthetase/ligase" evidence="3">
    <location>
        <begin position="11"/>
        <end position="355"/>
    </location>
</feature>
<evidence type="ECO:0000256" key="2">
    <source>
        <dbReference type="ARBA" id="ARBA00022598"/>
    </source>
</evidence>
<dbReference type="Gene3D" id="3.40.50.12780">
    <property type="entry name" value="N-terminal domain of ligase-like"/>
    <property type="match status" value="1"/>
</dbReference>
<dbReference type="PROSITE" id="PS00455">
    <property type="entry name" value="AMP_BINDING"/>
    <property type="match status" value="1"/>
</dbReference>
<evidence type="ECO:0000259" key="3">
    <source>
        <dbReference type="Pfam" id="PF00501"/>
    </source>
</evidence>
<evidence type="ECO:0000259" key="4">
    <source>
        <dbReference type="Pfam" id="PF13193"/>
    </source>
</evidence>
<evidence type="ECO:0000313" key="6">
    <source>
        <dbReference type="Proteomes" id="UP000322524"/>
    </source>
</evidence>
<dbReference type="PANTHER" id="PTHR43201:SF5">
    <property type="entry name" value="MEDIUM-CHAIN ACYL-COA LIGASE ACSF2, MITOCHONDRIAL"/>
    <property type="match status" value="1"/>
</dbReference>
<keyword evidence="2 5" id="KW-0436">Ligase</keyword>
<dbReference type="Pfam" id="PF00501">
    <property type="entry name" value="AMP-binding"/>
    <property type="match status" value="1"/>
</dbReference>
<dbReference type="InterPro" id="IPR042099">
    <property type="entry name" value="ANL_N_sf"/>
</dbReference>
<dbReference type="FunFam" id="3.30.300.30:FF:000008">
    <property type="entry name" value="2,3-dihydroxybenzoate-AMP ligase"/>
    <property type="match status" value="1"/>
</dbReference>